<accession>A0A9E4KBT4</accession>
<dbReference type="Pfam" id="PF04404">
    <property type="entry name" value="ERF"/>
    <property type="match status" value="1"/>
</dbReference>
<dbReference type="InterPro" id="IPR007499">
    <property type="entry name" value="ERF_bacteria_virus"/>
</dbReference>
<comment type="caution">
    <text evidence="1">The sequence shown here is derived from an EMBL/GenBank/DDBJ whole genome shotgun (WGS) entry which is preliminary data.</text>
</comment>
<dbReference type="AlphaFoldDB" id="A0A9E4KBT4"/>
<sequence length="253" mass="27636">MSNAEETQLVEADSVETLPVNVSTLNQNSLSPLVQAAMDGRLDTDKLEHMLQIQAKYEAMEAKKAFHHALAEFKANAPTLSKDRLVRYKTDKGITEYKHVSLGYALTEVNPVLSKSGLSLTFRTRQENGQTVVTATLTHEMGHSETTELAAAPDNSGGKNGIQSIASTVTYLKRHTAFALLGLEGMEDDDGAGHSAQPETITDEQVANLESLIEEVGANKAQFLKVLKIDELGQLPAKMYDGAVKRLEQKRKQ</sequence>
<evidence type="ECO:0000313" key="2">
    <source>
        <dbReference type="Proteomes" id="UP000886667"/>
    </source>
</evidence>
<evidence type="ECO:0000313" key="1">
    <source>
        <dbReference type="EMBL" id="MCG7945822.1"/>
    </source>
</evidence>
<organism evidence="1 2">
    <name type="scientific">Candidatus Thiodiazotropha taylori</name>
    <dbReference type="NCBI Taxonomy" id="2792791"/>
    <lineage>
        <taxon>Bacteria</taxon>
        <taxon>Pseudomonadati</taxon>
        <taxon>Pseudomonadota</taxon>
        <taxon>Gammaproteobacteria</taxon>
        <taxon>Chromatiales</taxon>
        <taxon>Sedimenticolaceae</taxon>
        <taxon>Candidatus Thiodiazotropha</taxon>
    </lineage>
</organism>
<dbReference type="Proteomes" id="UP000886667">
    <property type="component" value="Unassembled WGS sequence"/>
</dbReference>
<reference evidence="1" key="1">
    <citation type="journal article" date="2021" name="Proc. Natl. Acad. Sci. U.S.A.">
        <title>Global biogeography of chemosynthetic symbionts reveals both localized and globally distributed symbiont groups. .</title>
        <authorList>
            <person name="Osvatic J.T."/>
            <person name="Wilkins L.G.E."/>
            <person name="Leibrecht L."/>
            <person name="Leray M."/>
            <person name="Zauner S."/>
            <person name="Polzin J."/>
            <person name="Camacho Y."/>
            <person name="Gros O."/>
            <person name="van Gils J.A."/>
            <person name="Eisen J.A."/>
            <person name="Petersen J.M."/>
            <person name="Yuen B."/>
        </authorList>
    </citation>
    <scope>NUCLEOTIDE SEQUENCE</scope>
    <source>
        <strain evidence="1">MAGclacostrist064TRANS</strain>
    </source>
</reference>
<name>A0A9E4KBT4_9GAMM</name>
<gene>
    <name evidence="1" type="ORF">JAZ07_05675</name>
</gene>
<proteinExistence type="predicted"/>
<dbReference type="EMBL" id="JAEPCM010000186">
    <property type="protein sequence ID" value="MCG7945822.1"/>
    <property type="molecule type" value="Genomic_DNA"/>
</dbReference>
<protein>
    <submittedName>
        <fullName evidence="1">ERF family protein</fullName>
    </submittedName>
</protein>